<dbReference type="PANTHER" id="PTHR44051:SF8">
    <property type="entry name" value="GLUTATHIONE S-TRANSFERASE GSTA"/>
    <property type="match status" value="1"/>
</dbReference>
<reference evidence="3" key="1">
    <citation type="submission" date="2018-06" db="EMBL/GenBank/DDBJ databases">
        <authorList>
            <person name="Zhirakovskaya E."/>
        </authorList>
    </citation>
    <scope>NUCLEOTIDE SEQUENCE</scope>
</reference>
<dbReference type="SFLD" id="SFLDG00358">
    <property type="entry name" value="Main_(cytGST)"/>
    <property type="match status" value="1"/>
</dbReference>
<dbReference type="InterPro" id="IPR040079">
    <property type="entry name" value="Glutathione_S-Trfase"/>
</dbReference>
<dbReference type="SFLD" id="SFLDS00019">
    <property type="entry name" value="Glutathione_Transferase_(cytos"/>
    <property type="match status" value="1"/>
</dbReference>
<dbReference type="Pfam" id="PF00043">
    <property type="entry name" value="GST_C"/>
    <property type="match status" value="1"/>
</dbReference>
<keyword evidence="3" id="KW-0808">Transferase</keyword>
<dbReference type="SUPFAM" id="SSF52833">
    <property type="entry name" value="Thioredoxin-like"/>
    <property type="match status" value="1"/>
</dbReference>
<dbReference type="SFLD" id="SFLDG01151">
    <property type="entry name" value="Main.2:_Nu-like"/>
    <property type="match status" value="1"/>
</dbReference>
<dbReference type="EC" id="2.5.1.18" evidence="3"/>
<dbReference type="PROSITE" id="PS50405">
    <property type="entry name" value="GST_CTER"/>
    <property type="match status" value="1"/>
</dbReference>
<accession>A0A3B0X125</accession>
<name>A0A3B0X125_9ZZZZ</name>
<dbReference type="InterPro" id="IPR010987">
    <property type="entry name" value="Glutathione-S-Trfase_C-like"/>
</dbReference>
<gene>
    <name evidence="3" type="ORF">MNBD_GAMMA11-3007</name>
</gene>
<dbReference type="Gene3D" id="3.40.30.10">
    <property type="entry name" value="Glutaredoxin"/>
    <property type="match status" value="1"/>
</dbReference>
<dbReference type="PROSITE" id="PS50404">
    <property type="entry name" value="GST_NTER"/>
    <property type="match status" value="1"/>
</dbReference>
<proteinExistence type="predicted"/>
<dbReference type="EMBL" id="UOFG01000035">
    <property type="protein sequence ID" value="VAW58400.1"/>
    <property type="molecule type" value="Genomic_DNA"/>
</dbReference>
<sequence>MIKLFSNPQSPNGQKIAIMLAETNLPSDIVTVDLSGQTPQPEEFIKLSPKGSVPAIIDTQTDVRLFESTAILVHLAEKAGMLLPESSSKRAEVMEWLMFEASRIAPSAGAWFYFKMIAPNEQGDGLDFNAAELTAATQIIDKRLENREYICDEFSIADIAYYPWVFFLTEYVGLSAENYPNLARWASRMSQRPSIVRGSENNQNAKAA</sequence>
<evidence type="ECO:0000259" key="1">
    <source>
        <dbReference type="PROSITE" id="PS50404"/>
    </source>
</evidence>
<evidence type="ECO:0000259" key="2">
    <source>
        <dbReference type="PROSITE" id="PS50405"/>
    </source>
</evidence>
<dbReference type="InterPro" id="IPR036282">
    <property type="entry name" value="Glutathione-S-Trfase_C_sf"/>
</dbReference>
<dbReference type="InterPro" id="IPR004046">
    <property type="entry name" value="GST_C"/>
</dbReference>
<dbReference type="InterPro" id="IPR036249">
    <property type="entry name" value="Thioredoxin-like_sf"/>
</dbReference>
<dbReference type="Gene3D" id="1.20.1050.10">
    <property type="match status" value="1"/>
</dbReference>
<dbReference type="SUPFAM" id="SSF47616">
    <property type="entry name" value="GST C-terminal domain-like"/>
    <property type="match status" value="1"/>
</dbReference>
<evidence type="ECO:0000313" key="3">
    <source>
        <dbReference type="EMBL" id="VAW58400.1"/>
    </source>
</evidence>
<organism evidence="3">
    <name type="scientific">hydrothermal vent metagenome</name>
    <dbReference type="NCBI Taxonomy" id="652676"/>
    <lineage>
        <taxon>unclassified sequences</taxon>
        <taxon>metagenomes</taxon>
        <taxon>ecological metagenomes</taxon>
    </lineage>
</organism>
<dbReference type="PANTHER" id="PTHR44051">
    <property type="entry name" value="GLUTATHIONE S-TRANSFERASE-RELATED"/>
    <property type="match status" value="1"/>
</dbReference>
<dbReference type="Pfam" id="PF02798">
    <property type="entry name" value="GST_N"/>
    <property type="match status" value="1"/>
</dbReference>
<feature type="domain" description="GST N-terminal" evidence="1">
    <location>
        <begin position="1"/>
        <end position="83"/>
    </location>
</feature>
<dbReference type="InterPro" id="IPR004045">
    <property type="entry name" value="Glutathione_S-Trfase_N"/>
</dbReference>
<protein>
    <submittedName>
        <fullName evidence="3">Glutathione S-transferase</fullName>
        <ecNumber evidence="3">2.5.1.18</ecNumber>
    </submittedName>
</protein>
<feature type="domain" description="GST C-terminal" evidence="2">
    <location>
        <begin position="86"/>
        <end position="208"/>
    </location>
</feature>
<dbReference type="AlphaFoldDB" id="A0A3B0X125"/>
<dbReference type="GO" id="GO:0004364">
    <property type="term" value="F:glutathione transferase activity"/>
    <property type="evidence" value="ECO:0007669"/>
    <property type="project" value="UniProtKB-EC"/>
</dbReference>